<sequence length="612" mass="66463">MVRPRRAPHRSGAGGPLGGRGRPLRHLTVRAARSRSWPASPRGPQPPRIRARSAPPMQGARVFGALGPIGPSSPGLALGGLAVGEHRLSNKLLAWSGVLEWQEKRRPYSDSTAKLKRALPCQAYVNQGENLETDQWPQKLIMQLIPQQLLTTLGPLFRNSQLAQFHFTNRDCDSLKGLCRVMGNGFAGCMLFPHISPCEVRVLMLLYSSKKKIFMGLIPYDQSGFVNAIRQVITTRKQVCPWARPPHVSEALKGEGVEGSDRVVPGRRGAHGEQGGGWAGGHTRGRRVTSNPGSRLTSCSVTPSPKSVPVCAASYTAAQFLEADPVSHVPQADGGGLAQGTGGAVRGRARSGESSGPVGRLEAGLGQAGPWGQQVDKLGTDGLGAWRGLGSVLWGTLGAPAHLSPPQAVGPGGVAGPVQMVNNKFLAWSGVMEWQEVSPGRAWVTSGPGHPPTPDGSPLLIPQKPRPEPNSRSKRWLPSHIYVNQGEILRTEQWPRKLYMQLIPQQLLTTLVPLFRNSRLVQFHFTKDLETLKSLCRIMDNGFAGCVHFSYKASCEIRVLMLLYSSEKKIFIGLIPHDQSNFVNGIRRVIANQQQVLQRNLEQEQQQRGMGG</sequence>
<feature type="compositionally biased region" description="Gly residues" evidence="7">
    <location>
        <begin position="12"/>
        <end position="21"/>
    </location>
</feature>
<accession>A0A7F8K396</accession>
<evidence type="ECO:0000259" key="8">
    <source>
        <dbReference type="Pfam" id="PF11232"/>
    </source>
</evidence>
<gene>
    <name evidence="10" type="primary">PTOV1</name>
</gene>
<evidence type="ECO:0000313" key="10">
    <source>
        <dbReference type="RefSeq" id="XP_030617046.1"/>
    </source>
</evidence>
<feature type="region of interest" description="Disordered" evidence="7">
    <location>
        <begin position="441"/>
        <end position="473"/>
    </location>
</feature>
<reference evidence="10" key="1">
    <citation type="submission" date="2025-08" db="UniProtKB">
        <authorList>
            <consortium name="RefSeq"/>
        </authorList>
    </citation>
    <scope>IDENTIFICATION</scope>
    <source>
        <tissue evidence="10">Blood</tissue>
    </source>
</reference>
<dbReference type="FunCoup" id="A0A7F8K396">
    <property type="interactions" value="1569"/>
</dbReference>
<dbReference type="PANTHER" id="PTHR12433:SF3">
    <property type="entry name" value="PROSTATE TUMOR-OVEREXPRESSED GENE 1 PROTEIN"/>
    <property type="match status" value="1"/>
</dbReference>
<feature type="region of interest" description="Disordered" evidence="7">
    <location>
        <begin position="337"/>
        <end position="359"/>
    </location>
</feature>
<evidence type="ECO:0000256" key="2">
    <source>
        <dbReference type="ARBA" id="ARBA00023015"/>
    </source>
</evidence>
<dbReference type="CTD" id="53635"/>
<dbReference type="GO" id="GO:0048471">
    <property type="term" value="C:perinuclear region of cytoplasm"/>
    <property type="evidence" value="ECO:0007669"/>
    <property type="project" value="UniProtKB-SubCell"/>
</dbReference>
<keyword evidence="6" id="KW-0963">Cytoplasm</keyword>
<dbReference type="GO" id="GO:0005667">
    <property type="term" value="C:transcription regulator complex"/>
    <property type="evidence" value="ECO:0007669"/>
    <property type="project" value="TreeGrafter"/>
</dbReference>
<dbReference type="GO" id="GO:0005634">
    <property type="term" value="C:nucleus"/>
    <property type="evidence" value="ECO:0007669"/>
    <property type="project" value="UniProtKB-SubCell"/>
</dbReference>
<dbReference type="PANTHER" id="PTHR12433">
    <property type="entry name" value="MEDIATOR OF RNA POLYMERASE II TRANSCRIPTION SUBUNIT 25"/>
    <property type="match status" value="1"/>
</dbReference>
<keyword evidence="9" id="KW-1185">Reference proteome</keyword>
<proteinExistence type="inferred from homology"/>
<evidence type="ECO:0000313" key="9">
    <source>
        <dbReference type="Proteomes" id="UP000248483"/>
    </source>
</evidence>
<keyword evidence="2" id="KW-0805">Transcription regulation</keyword>
<feature type="domain" description="Mediator complex subunit Med25 PTOV" evidence="8">
    <location>
        <begin position="467"/>
        <end position="595"/>
    </location>
</feature>
<evidence type="ECO:0000256" key="3">
    <source>
        <dbReference type="ARBA" id="ARBA00023159"/>
    </source>
</evidence>
<feature type="region of interest" description="Disordered" evidence="7">
    <location>
        <begin position="1"/>
        <end position="53"/>
    </location>
</feature>
<feature type="compositionally biased region" description="Polar residues" evidence="7">
    <location>
        <begin position="288"/>
        <end position="302"/>
    </location>
</feature>
<name>A0A7F8K396_DELLE</name>
<dbReference type="InterPro" id="IPR021394">
    <property type="entry name" value="Med25_PTOV"/>
</dbReference>
<evidence type="ECO:0000256" key="7">
    <source>
        <dbReference type="SAM" id="MobiDB-lite"/>
    </source>
</evidence>
<dbReference type="GO" id="GO:0005886">
    <property type="term" value="C:plasma membrane"/>
    <property type="evidence" value="ECO:0007669"/>
    <property type="project" value="UniProtKB-SubCell"/>
</dbReference>
<organism evidence="9 10">
    <name type="scientific">Delphinapterus leucas</name>
    <name type="common">Beluga whale</name>
    <dbReference type="NCBI Taxonomy" id="9749"/>
    <lineage>
        <taxon>Eukaryota</taxon>
        <taxon>Metazoa</taxon>
        <taxon>Chordata</taxon>
        <taxon>Craniata</taxon>
        <taxon>Vertebrata</taxon>
        <taxon>Euteleostomi</taxon>
        <taxon>Mammalia</taxon>
        <taxon>Eutheria</taxon>
        <taxon>Laurasiatheria</taxon>
        <taxon>Artiodactyla</taxon>
        <taxon>Whippomorpha</taxon>
        <taxon>Cetacea</taxon>
        <taxon>Odontoceti</taxon>
        <taxon>Monodontidae</taxon>
        <taxon>Delphinapterus</taxon>
    </lineage>
</organism>
<keyword evidence="5 6" id="KW-0539">Nucleus</keyword>
<evidence type="ECO:0000256" key="4">
    <source>
        <dbReference type="ARBA" id="ARBA00023163"/>
    </source>
</evidence>
<dbReference type="FunFam" id="2.40.290.30:FF:000001">
    <property type="entry name" value="Mediator of RNA polymerase II transcription subunit 25"/>
    <property type="match status" value="2"/>
</dbReference>
<keyword evidence="4 6" id="KW-0804">Transcription</keyword>
<feature type="compositionally biased region" description="Gly residues" evidence="7">
    <location>
        <begin position="272"/>
        <end position="282"/>
    </location>
</feature>
<feature type="region of interest" description="Disordered" evidence="7">
    <location>
        <begin position="254"/>
        <end position="302"/>
    </location>
</feature>
<dbReference type="InParanoid" id="A0A7F8K396"/>
<dbReference type="Pfam" id="PF11232">
    <property type="entry name" value="Med25"/>
    <property type="match status" value="2"/>
</dbReference>
<protein>
    <recommendedName>
        <fullName evidence="6">Prostate tumor-overexpressed gene 1 protein</fullName>
    </recommendedName>
</protein>
<dbReference type="RefSeq" id="XP_030617046.1">
    <property type="nucleotide sequence ID" value="XM_030761186.1"/>
</dbReference>
<dbReference type="GeneID" id="111180591"/>
<dbReference type="Proteomes" id="UP000248483">
    <property type="component" value="Unplaced"/>
</dbReference>
<comment type="similarity">
    <text evidence="6">Belongs to the Mediator complex subunit 25 family. PTOV1 subfamily.</text>
</comment>
<dbReference type="AlphaFoldDB" id="A0A7F8K396"/>
<feature type="domain" description="Mediator complex subunit Med25 PTOV" evidence="8">
    <location>
        <begin position="90"/>
        <end position="238"/>
    </location>
</feature>
<dbReference type="InterPro" id="IPR038196">
    <property type="entry name" value="Med25_PTOV_sf"/>
</dbReference>
<comment type="subcellular location">
    <subcellularLocation>
        <location evidence="6">Cytoplasm</location>
    </subcellularLocation>
    <subcellularLocation>
        <location evidence="1 6">Nucleus</location>
    </subcellularLocation>
    <subcellularLocation>
        <location evidence="6">Cell membrane</location>
    </subcellularLocation>
    <subcellularLocation>
        <location evidence="6">Cytoplasm</location>
        <location evidence="6">Perinuclear region</location>
    </subcellularLocation>
    <text evidence="6">Translocates from the cytoplasm to the nucleus at the onset of S-phase. Also localizes to lipid rafts.</text>
</comment>
<dbReference type="GO" id="GO:0045944">
    <property type="term" value="P:positive regulation of transcription by RNA polymerase II"/>
    <property type="evidence" value="ECO:0007669"/>
    <property type="project" value="TreeGrafter"/>
</dbReference>
<evidence type="ECO:0000256" key="1">
    <source>
        <dbReference type="ARBA" id="ARBA00004123"/>
    </source>
</evidence>
<dbReference type="Gene3D" id="2.40.290.30">
    <property type="entry name" value="Mediator complex subunit 25, ACID domain"/>
    <property type="match status" value="2"/>
</dbReference>
<keyword evidence="3" id="KW-0010">Activator</keyword>
<evidence type="ECO:0000256" key="5">
    <source>
        <dbReference type="ARBA" id="ARBA00023242"/>
    </source>
</evidence>
<comment type="function">
    <text evidence="6">Activates transcription. Required for nuclear translocation of FLOT1. Promotes cell proliferation.</text>
</comment>
<comment type="subunit">
    <text evidence="6">May interact with CREBBP. Interacts with FLOT1.</text>
</comment>
<evidence type="ECO:0000256" key="6">
    <source>
        <dbReference type="RuleBase" id="RU369088"/>
    </source>
</evidence>